<dbReference type="Pfam" id="PF04214">
    <property type="entry name" value="DUF411"/>
    <property type="match status" value="1"/>
</dbReference>
<gene>
    <name evidence="2" type="ORF">GCM10010964_20490</name>
</gene>
<sequence length="155" mass="16080">MASKITRRTAAATLAAAAAAPLAPSRAARPGAAEAVLYRDANCGCCGDYADHLRARGHAVRVVATDDLARIKREHGVPEALGSCHTTLVGGYVVEGHVPVGVVERLLVERPAIRGIALPGMPLGSPGMPGPKSEPFVIYALPRRAVGQPTIYAVE</sequence>
<dbReference type="AlphaFoldDB" id="A0A8J2ZBE5"/>
<protein>
    <recommendedName>
        <fullName evidence="4">DUF411 domain-containing protein</fullName>
    </recommendedName>
</protein>
<dbReference type="RefSeq" id="WP_188899931.1">
    <property type="nucleotide sequence ID" value="NZ_BMKS01000005.1"/>
</dbReference>
<keyword evidence="3" id="KW-1185">Reference proteome</keyword>
<dbReference type="Proteomes" id="UP000597507">
    <property type="component" value="Unassembled WGS sequence"/>
</dbReference>
<comment type="caution">
    <text evidence="2">The sequence shown here is derived from an EMBL/GenBank/DDBJ whole genome shotgun (WGS) entry which is preliminary data.</text>
</comment>
<reference evidence="2 3" key="1">
    <citation type="journal article" date="2014" name="Int. J. Syst. Evol. Microbiol.">
        <title>Complete genome sequence of Corynebacterium casei LMG S-19264T (=DSM 44701T), isolated from a smear-ripened cheese.</title>
        <authorList>
            <consortium name="US DOE Joint Genome Institute (JGI-PGF)"/>
            <person name="Walter F."/>
            <person name="Albersmeier A."/>
            <person name="Kalinowski J."/>
            <person name="Ruckert C."/>
        </authorList>
    </citation>
    <scope>NUCLEOTIDE SEQUENCE [LARGE SCALE GENOMIC DNA]</scope>
    <source>
        <strain evidence="2 3">CGMCC 1.16330</strain>
    </source>
</reference>
<evidence type="ECO:0000256" key="1">
    <source>
        <dbReference type="SAM" id="SignalP"/>
    </source>
</evidence>
<feature type="signal peptide" evidence="1">
    <location>
        <begin position="1"/>
        <end position="27"/>
    </location>
</feature>
<keyword evidence="1" id="KW-0732">Signal</keyword>
<organism evidence="2 3">
    <name type="scientific">Caldovatus sediminis</name>
    <dbReference type="NCBI Taxonomy" id="2041189"/>
    <lineage>
        <taxon>Bacteria</taxon>
        <taxon>Pseudomonadati</taxon>
        <taxon>Pseudomonadota</taxon>
        <taxon>Alphaproteobacteria</taxon>
        <taxon>Acetobacterales</taxon>
        <taxon>Roseomonadaceae</taxon>
        <taxon>Caldovatus</taxon>
    </lineage>
</organism>
<dbReference type="InterPro" id="IPR006311">
    <property type="entry name" value="TAT_signal"/>
</dbReference>
<dbReference type="PROSITE" id="PS51318">
    <property type="entry name" value="TAT"/>
    <property type="match status" value="1"/>
</dbReference>
<evidence type="ECO:0000313" key="2">
    <source>
        <dbReference type="EMBL" id="GGG32472.1"/>
    </source>
</evidence>
<evidence type="ECO:0000313" key="3">
    <source>
        <dbReference type="Proteomes" id="UP000597507"/>
    </source>
</evidence>
<feature type="chain" id="PRO_5035268271" description="DUF411 domain-containing protein" evidence="1">
    <location>
        <begin position="28"/>
        <end position="155"/>
    </location>
</feature>
<dbReference type="InterPro" id="IPR007332">
    <property type="entry name" value="DUF411"/>
</dbReference>
<accession>A0A8J2ZBE5</accession>
<name>A0A8J2ZBE5_9PROT</name>
<dbReference type="EMBL" id="BMKS01000005">
    <property type="protein sequence ID" value="GGG32472.1"/>
    <property type="molecule type" value="Genomic_DNA"/>
</dbReference>
<proteinExistence type="predicted"/>
<evidence type="ECO:0008006" key="4">
    <source>
        <dbReference type="Google" id="ProtNLM"/>
    </source>
</evidence>